<keyword evidence="9" id="KW-1185">Reference proteome</keyword>
<dbReference type="Gene3D" id="3.40.50.980">
    <property type="match status" value="2"/>
</dbReference>
<dbReference type="FunFam" id="3.30.559.30:FF:000003">
    <property type="entry name" value="Nonribosomal peptide synthase SidD"/>
    <property type="match status" value="4"/>
</dbReference>
<dbReference type="InterPro" id="IPR000873">
    <property type="entry name" value="AMP-dep_synth/lig_dom"/>
</dbReference>
<evidence type="ECO:0000256" key="1">
    <source>
        <dbReference type="ARBA" id="ARBA00022450"/>
    </source>
</evidence>
<dbReference type="RefSeq" id="XP_013268341.1">
    <property type="nucleotide sequence ID" value="XM_013412887.1"/>
</dbReference>
<feature type="region of interest" description="Disordered" evidence="6">
    <location>
        <begin position="4576"/>
        <end position="4597"/>
    </location>
</feature>
<dbReference type="Gene3D" id="1.10.1200.10">
    <property type="entry name" value="ACP-like"/>
    <property type="match status" value="6"/>
</dbReference>
<feature type="domain" description="Carrier" evidence="7">
    <location>
        <begin position="6792"/>
        <end position="6868"/>
    </location>
</feature>
<dbReference type="InterPro" id="IPR006162">
    <property type="entry name" value="Ppantetheine_attach_site"/>
</dbReference>
<evidence type="ECO:0000256" key="6">
    <source>
        <dbReference type="SAM" id="MobiDB-lite"/>
    </source>
</evidence>
<dbReference type="InterPro" id="IPR009081">
    <property type="entry name" value="PP-bd_ACP"/>
</dbReference>
<dbReference type="GO" id="GO:0043041">
    <property type="term" value="P:amino acid activation for nonribosomal peptide biosynthetic process"/>
    <property type="evidence" value="ECO:0007669"/>
    <property type="project" value="TreeGrafter"/>
</dbReference>
<dbReference type="PANTHER" id="PTHR45527:SF3">
    <property type="entry name" value="SIDEROPHORE SYNTHETASE (EUROFUNG)"/>
    <property type="match status" value="1"/>
</dbReference>
<dbReference type="NCBIfam" id="TIGR01733">
    <property type="entry name" value="AA-adenyl-dom"/>
    <property type="match status" value="6"/>
</dbReference>
<dbReference type="PROSITE" id="PS00012">
    <property type="entry name" value="PHOSPHOPANTETHEINE"/>
    <property type="match status" value="4"/>
</dbReference>
<dbReference type="HOGENOM" id="CLU_222946_0_0_1"/>
<dbReference type="GO" id="GO:0005737">
    <property type="term" value="C:cytoplasm"/>
    <property type="evidence" value="ECO:0007669"/>
    <property type="project" value="TreeGrafter"/>
</dbReference>
<dbReference type="STRING" id="1442369.A0A0D2IX73"/>
<accession>A0A0D2IX73</accession>
<dbReference type="SMART" id="SM00823">
    <property type="entry name" value="PKS_PP"/>
    <property type="match status" value="6"/>
</dbReference>
<comment type="similarity">
    <text evidence="5">Belongs to the NRP synthetase family.</text>
</comment>
<dbReference type="SUPFAM" id="SSF47336">
    <property type="entry name" value="ACP-like"/>
    <property type="match status" value="6"/>
</dbReference>
<dbReference type="GO" id="GO:0044550">
    <property type="term" value="P:secondary metabolite biosynthetic process"/>
    <property type="evidence" value="ECO:0007669"/>
    <property type="project" value="TreeGrafter"/>
</dbReference>
<dbReference type="InterPro" id="IPR001242">
    <property type="entry name" value="Condensation_dom"/>
</dbReference>
<dbReference type="VEuPathDB" id="FungiDB:Z518_08930"/>
<dbReference type="Gene3D" id="3.30.559.10">
    <property type="entry name" value="Chloramphenicol acetyltransferase-like domain"/>
    <property type="match status" value="7"/>
</dbReference>
<evidence type="ECO:0000313" key="8">
    <source>
        <dbReference type="EMBL" id="KIX01205.1"/>
    </source>
</evidence>
<feature type="domain" description="Carrier" evidence="7">
    <location>
        <begin position="1686"/>
        <end position="1762"/>
    </location>
</feature>
<keyword evidence="2" id="KW-0597">Phosphoprotein</keyword>
<dbReference type="PROSITE" id="PS00455">
    <property type="entry name" value="AMP_BINDING"/>
    <property type="match status" value="6"/>
</dbReference>
<feature type="region of interest" description="Disordered" evidence="6">
    <location>
        <begin position="6126"/>
        <end position="6155"/>
    </location>
</feature>
<evidence type="ECO:0000259" key="7">
    <source>
        <dbReference type="PROSITE" id="PS50075"/>
    </source>
</evidence>
<keyword evidence="4" id="KW-0677">Repeat</keyword>
<dbReference type="FunFam" id="3.30.559.30:FF:000002">
    <property type="entry name" value="Nonribosomal peptide synthase Pes1"/>
    <property type="match status" value="1"/>
</dbReference>
<dbReference type="GO" id="GO:0031177">
    <property type="term" value="F:phosphopantetheine binding"/>
    <property type="evidence" value="ECO:0007669"/>
    <property type="project" value="InterPro"/>
</dbReference>
<dbReference type="PANTHER" id="PTHR45527">
    <property type="entry name" value="NONRIBOSOMAL PEPTIDE SYNTHETASE"/>
    <property type="match status" value="1"/>
</dbReference>
<dbReference type="InterPro" id="IPR036736">
    <property type="entry name" value="ACP-like_sf"/>
</dbReference>
<feature type="domain" description="Carrier" evidence="7">
    <location>
        <begin position="5694"/>
        <end position="5770"/>
    </location>
</feature>
<evidence type="ECO:0000256" key="2">
    <source>
        <dbReference type="ARBA" id="ARBA00022553"/>
    </source>
</evidence>
<keyword evidence="1" id="KW-0596">Phosphopantetheine</keyword>
<feature type="domain" description="Carrier" evidence="7">
    <location>
        <begin position="4594"/>
        <end position="4670"/>
    </location>
</feature>
<dbReference type="Proteomes" id="UP000053617">
    <property type="component" value="Unassembled WGS sequence"/>
</dbReference>
<evidence type="ECO:0000256" key="5">
    <source>
        <dbReference type="ARBA" id="ARBA00029454"/>
    </source>
</evidence>
<dbReference type="Gene3D" id="3.30.300.30">
    <property type="match status" value="6"/>
</dbReference>
<evidence type="ECO:0000313" key="9">
    <source>
        <dbReference type="Proteomes" id="UP000053617"/>
    </source>
</evidence>
<dbReference type="InterPro" id="IPR042099">
    <property type="entry name" value="ANL_N_sf"/>
</dbReference>
<dbReference type="GO" id="GO:0016874">
    <property type="term" value="F:ligase activity"/>
    <property type="evidence" value="ECO:0007669"/>
    <property type="project" value="UniProtKB-KW"/>
</dbReference>
<feature type="domain" description="Carrier" evidence="7">
    <location>
        <begin position="613"/>
        <end position="689"/>
    </location>
</feature>
<gene>
    <name evidence="8" type="ORF">Z518_08930</name>
</gene>
<evidence type="ECO:0000256" key="3">
    <source>
        <dbReference type="ARBA" id="ARBA00022598"/>
    </source>
</evidence>
<proteinExistence type="inferred from homology"/>
<keyword evidence="3" id="KW-0436">Ligase</keyword>
<dbReference type="InterPro" id="IPR020845">
    <property type="entry name" value="AMP-binding_CS"/>
</dbReference>
<dbReference type="Gene3D" id="2.30.38.10">
    <property type="entry name" value="Luciferase, Domain 3"/>
    <property type="match status" value="1"/>
</dbReference>
<sequence>MPTNGVHHEGQPNGVYSREDHLKEEHIDRYQYIPRKLAKEIEKFERNEEKITASDLTQIWKWNASVPKSIDVPVHHLLVAVAQRQPSSLAIHAWDGELTYGQLDDLSSRLATHLVTLGVGPEVIVPLCFEKSLWMPVAMLAVMKAGGASVALDLAVPEERLRSIVSQVRPRILISSLQGRLLAERLADEEAVVVNVSKEELDKLPSPSTTRSSSPVVVTSNNTLYLVFTSGSTGTPKGAFITHGNFASALYHQAHSINLNTSSRVFDFASYSFDMAWYNVLHTLHAGACLCIPNDTERRTDLSSVVKKLKPNFANLTPTVANMLDDEALDMLTDLEVAGEACTAQLLDRRRRLGRRFTIAYGPAECTPIQTATSNPRTPAHIGTGVGALTWVVQMDNPDELAPVGSVGECWIEGPLVGKGYLDNEEQTATKFVRDPPWLVAGGGPGQPGRRGTLYQTGDLVSYNLDGSLTFQGRKDGQVKIRGQRVELGDVEFHVWSLLDISHQQEDVKVAAAAVKPRGHDAPILAAFVVPAGAASMSDIELRTEVRRITKGVDERLAEVVPVYMIPTSYIPLSSLPMTSNGKTDRRRLAEVGTALTMKEIVELGLSPENRQVPLTRKEKQVQELWSTVLGIEASTISADDSFLRLGGDSISAMRLVASARQHGLSFTVASILNKPRLRDFTKELTVSLYEADDHHLPQPFSMIQSTDTRQKAASRCQVPIESIRDVFPCTPLQEGLLAMTSRREGQYVSKIVFELAAGTSIPRFKKAWTDMVEATQILQTRIVDIPDEDGLVQVLVDVPQEWGFDADLDAYLQAEGKRPMGLGTVLCRPGLVEEEQTDKLWFVLTIHHSLHDGMSLPLLLENVQQRYEGREVDPLMPLQSFVKYLHSLDASAMSEFWESQLTGLTAIPFPGLPSPVYTPEADAVVESMISGLQWSNSDYTRSTVLKAAWALLQARYTDTPEAIFGTVSSGRQAPLVGAERIAGPTIATVPLRIECAGGTSVGELLEEVQKQAVGMIAYEQAGLQWIRQVSEAAQRACRFQALLVVQPDEQALLGDSEEGLWGAEANRRARVGTTKYAAFNTYAVMILCNFTKVGLQVEISYDSKVVEPAQAKRMLGHFEHILRQLIDPAQTHTPLRQITAISDADLEDIWRWNRSNPESVDSCLHDLAMESVRRWPLSTAVCAWDGEFTYAQLGRLSLNLANQLTRFGVGPEVIVPVCFEKSKWAPVAVLGVLRAGGAFALMTPSMAKGRREAVLDLVNSSFVLASSTTSELFPDHSVIVVDERLWRDTPNDISDRKAAPSTTAAVYFTSGSTGTPKGILLPHSCIATTVHAGARAIDAGPSTRIFQFGSYLFDHSAWDTFMAFNYGGCLCIPSEYDRDNNTGEAIVQLRANFAHLTPSVAGILPVETVSSTLEALFWSGEALSEADVLRWKDTNVKLWNWYGPTECPAGTITEVVPGKWKNGMIGHGMASTCWVVERESANTLALVGGVGELVLEGPVVAKGYLKDPEKTKASFIEDPPWLLQNGSGRRGRLYKTGDLVRYNPDGSLMYLGRKDTQVKIRGQRVELPEIEHHLRQALPDGANIEVLAEAITPRGSNTMILVAFVRLAGDGDATKKATTRLLKAMEDKLAGVLPAYMIPSAYIPLERLPLTGTGKTDRRKLREIGSTLSLEELAALNPEREERRPPTTEWERRIQALWASILRVPADSVSADDSFLQIGGDSIAAMRLVGIAREQGLTMSVADLFRTPKLCDLAEQLSARVQAVDNEDDEGGVMPFSLLRRTSEADARDKAANLCHLEPSLILDIFACTPLQAGLLALTAQHEKAYVARHVFELRSDVDLDRFQAAWECVVTVTSILRTRIVDLELEGLVQVIVDEKIDWRTATDLREYLATDADQIMGLGAPLVRFAVVREQQQQPWTESERKFFVWTLHHAIFDGWSMPLLLSMVEKKYHNTTPLQPPPPFQAFVRHILQTDDARTATRWREQFDGMEAQPFPRLPSATYRPNAQSEVAHHISGIHWPTTRNLTASTAVRAALVLLLANYTGSNDVLFGATVTGRQAPVSGLERMAGPTLATVPIRIRVDYDAKCLEQLLERIQKQAIDLVDMEHVGLQSIRRLSAYADRACQFQTLLMVQPVADDDEQAKRTGWLFKDRYEDTDALAAFNSYALLLYCDLEKEGLHLRLSFDDAIVPQAQAERLTRQFEHSLRQVCAPENAAKKLADIDMMSDQDLGDIWGWNASVPASAGLAGSIHSLIDKVVRRQPDAPALCGWDGELTYGELDVLSTNLAHHLVKAFGLGPEMIVPLCFEKSIWAAVAVVGVMKTGAASVALDVNQPEERLRSIVAQVDPPVKIASVDTAKLAAQIGGRHGCQVVVVSQTSLAAMHQEQLPRLPQRVSPSNSLYVVFTSGSTGTPKGVVITHSNFLNAVSLQQAWLGINNTSRVLDFTSYAFDVFWQNILMTLTAGACLCTPSAAQRMDDLACFIKRYHVNYAHVTPSLARMIDFAGVKTLNLSGEALSRSDIQSLEGKQVRILNTYGPAECTVTSTAAEISLAEHGQPSIGKGLGAVPWVVSTVHPDRLAPVGCIGELYLEGPLVGKGYLNNEALTADAFVEDPPWLVQRQPGRHGTVYRTGDLVQYDSEGTLHFIGRKDGQVKIRGQRVELCEVEYHIHSLLKENEAEGTQVIADVVTPEGSNRQDLLLAFIVPTGTFSTQDRAKEVRRLTANLNDRLADLVPAYMIPAAYVPLAAVPMTTTGKTDRRRLRELVSSMDLGDLFCSHQQNIAPPKNKVERVLREIWGQVLNIPLETISTDVPFTRLGGDSITAMQVVSRSRGHKVHVTVADVLRAQTIQRVAQCARVDVEEPTTTETEAEGDALEADKRGWNLSPIQQMYLDAHPHGPYQFNQSFVLKMRHRVSTEDLRAAVAAVVGRHSMLRARFRRMDNGDWTQFVADSGLTDSAFAEYEVNNFVEAEPLMQQRQRSLDIERGPLFSADVFNVHEGKQQFILLSASHLIIDLVSWRTIWHDLQQALSGVSLSPPPTSYRVWCEFQQRARKTLLQSQVLASTPEPPQFDYWAIPVGANQFKNYETYIQRLDNDTTSLLLGKANDSLGTSTLDILIATLVRTFRAIFHDRTAPVIFLEGHGREQTEGWERDISETVGWFTTIYPVQLRQDRGTNLYDAVREAKDTRRQIPGDGRPYLACRYYGDTDRRPFSQAGEIEVMFDYQGQFQQLERKDSAYTHADHIQLEELAPDHQMFSLIDVRTIVTRGRMEVIFCVNRNLRHQTRIRKWAQHYVAELAQVAGILATAPRKFSLVDFPLLRHMSYEGLDHLLEKQLPRVGLSSAEVRDAYPCTPLQEGILLSNKTGSATYANHWIWACEGGKKVSIDKLEKAWRATFAQHSVFSTIFVDDAQTGGFVQVVRQKARREIYRVSTGSESPGNSLRHLSTPSFEMGQPETAVAIARADNGEVACRLDMSHALVDAASVPVIINCVERAYRGLSLAPAPSFRDAVEYIERTPRSEKLKYWVQFLEGAHVCHFPGEEQLGNTDEENGYDTLPIDIEDSRRIDDFCRENSVTRATFIQVIWALALTRFAGMDNDEVCFGFLASGRDMAVDKVDDMVGPLINMLVSRVALQSPEGSIGVLKRTGEQSIEHLAHQHVSLAEIQRTVGVGKLFNSCVTVRDAYGRDHNFGLDRDEDGLRMVDFHAEDAHEFDIGLGAGLDGTETSLTLGWRGSRVRLSTAREVVETVQQAVEYLLAAKSAQKGERSLQADFFHHLVGVHQDVADAFWREQFAGLESIPFPNLPSSSYRPKVDAREESVINSLTWPDGEFAAETVVRAAWAFLQARHMAANEVLFGSTELRSGSAKSFFAPVVPVRIVMRHDMTVALLLSRVQQQRKMLSEYERTGLQHIRRIGEETKRACEFQAVLVVRSAAAKRMNRTPGETQLDTNINYSFTTNGIRPTEESTTIYTGIDDYALVVETTIAATSMRVQVRYDSSVLSPELARRILGQYEHVLRQMIAPEQTQTKLGDVEVASRKDLDDIWRWNAHVAPASWATVHDMFSAVARRQPESQAVCAWNGDLTFRQLDELSGRLAHHLLQLGVGIGPDAIVPLCFEKSMWMPVAMLGTMKTGAVSVAMDVTQPEERLRSIACQVDAPMIVCSTNSFNLATRLKPKESTTIVAIDESGLLALPLPQDRSLPTVSPASTLFIVFTSGSTGEPKGIIISHSNLASAFDYQRHPLEYRSSSRVLDFASYAFDVSWFTSFGTMTAGGCVCIPSEYERQNDLSGAMLRMRVTNATFTPTIAETLDRSVIKTLRVLELGGEAVSEALIEDMSTLTRVRVAYGPAECTVGTVFAWKDRGEKSDKGIGRALGACVWVVDPTLPNRLVGVGCIGELWIEGAQVGDYFNDPVKSAAAFIQDPPWLVCGGRHGRLYRTGDLVRLNEDGTLTFIGRKDAQVKIRGQRVELNEVERHIMRQLRQNSLNESEREGVQAVVDLVTPREMNRTILVAFIVPKGAQTMPREALVDTVTRLITGIHTRMSKVAPIYMLPTGYIPLGKLPTTATGKVDRRRLREMGKDLSPSQLLIDPANKSNSAPPHQSPSTLAERQLQQLWASILNIDVENIFTDSSFLGLGGDSILSMHLVAAAQRKGLFLTVADIFKHPTLFELAQLVKTGGYVYESEAVEPFSLLDSSIDKQTIQQRAAALCRIDPAQVEDVYPCTPLQEGLLALTARRKGGYIARHKIQLRPGIDLGRFKLAWEAVVAATPVLRTRIVDLEHQGLAQVVVDQPTRWLFNDDSSTMAMGLGTSLSHVGIVSENGKQYFIWSVHHALYDGFSVPLVLDAVKGAYTGTRRQHLSPFQPFIKHSLASRNEEAATFWKLQFTDLAAPRFPALPSAGYHPRADTIVRHTVKQLGKPPFGMTMSTVIRATWAILISRFTGSSEAVFGAVVNGRQAAVPGIERMAGPTVATVPVRVLVDYDSSLERMLEQVQRQAVDMARFEQTGLQYIQKLSPEADEACHFQSLLVIQPAERQAPEAENDVFAASTSGQIIDDHPGVVPVNDAFTTYALTLVCEPNEQDLQIMLSVDSSVVEANQAWRLAQQLEHILRQTCNSTHGGTKLRHLSWLSSTDSRDIWQWNADVPPTTQRCVHEIFEEVVRTRPHARAVEAWDGSLTFDELDRLSTRLANRLIDLGVGPEGIVPLLFEKSMWMPVAMLGVMKAGGASVGMDVNQPEQRLRSIVMQINPSVILSSRHYAPLAVSLDQSCHARIVVDEESLGRLSPNSLRSSSNVQPHNPLYVVFTSGSTGEPKGVVITHSNFASACELQSKELELDPSSRVLDFASYAFDAYWATNFMVMCAGGCVCVPSEDQRRNVHQLSQFIREKRITSATFTPTMAETLDSSVVRTLRFIEIGGEAVNEGLIERMSALTRVRVAYGPSECTIGVIFAKKDRGEKGLGYGIGARTWVVDLLSDQLAGVGHLGELWIEGPLVGQGYLNNPKMTANVFIRGPEWIRGAGPGQQERNCGRHGPVRLYKTGDLVRYNEDGSLAFVGRKDAQVKVRGQRVELSEVEHHFLQQLAKGEDQGPEIEKDGVHVVAELVTPKDVRNAILVVFVVPKAAEAETVTMENVTLRSTVQSLIRGVDKRLAAVVPSYMIPTAYVPLSKMPTTATGKADRRQLRELARQLSMDQLIDASKSDDGPRRKPSTWEEKQLQRLWASTLNIAPETITLDDTFFWRGGDSIQAMRLVAAVQRQELSLTVADVFQHQTLEELAKHLKKDESTSALIAPPFSLLGSQLDTITIRRQTSSLCGIQESAVEDIYPCTALQEGLLAMTAKRPGDYCAHNVLPLGPTIDSDKFKRAWEMVVAHTPILRTRIIDLPGKGLVQVVIKEQVEWLQPEKIESMATKVLGGSLSHVGLRIDQGQGLTFVWSVHHALYDAWTISLVLESVNKAYWTDSPSQLVPFAPFIQHTLASSGEVAQRYWQGQFADLIAPQFPMLPSIGYQPRADTAFEWTIRNIGRAPAGVTMSSAIRASWALLIMQYTNSPEAVFGTVFSGRQAAIQGIDRIAGPTIATVPIRVQIRDNQDMSIKDLLQWVQNQGIEMTAYEQTGLQNIRRASAEADEACRFQSLLVIQPPSQKTRSKRSSQDIFSPSRSEEGEEEDEGAPDVLDAFSTYALTILCEQHANDLKLVFGVDSNIITTEQTKRMAAQLEHVIRQICEPKQTHLKLDQVDWISRNDLDDIWRWNATCPEPTDACVPDLLAETIRRQPDAPALCTSNEELTYRDLDDLSTCLAHCLAAHGVHKGIIVPLCFEKSIWMPVAMLAVMKAGGTVVGLDVTQPEERLRAIVNRVAPVVLVSSVLNAELAHRIKPREGVKEKKKKTVVIFVDANCLRAMPANGKETLPRPSPSDALYLVFTSGSTGEPKGVIITHSNFASACQLQAKTLELDHTSRVIDFASYAFDACWATNFMVLYAGGCVCIPSEHQRRNHLSRFIREMRVTSATFTPTVSETLDSDVVRTLRFIEIGGEAVSEGLIQRMLTLTRVRAAYGPSECTIGVLFAKKERGEQGLGYGLGACMWVADVNSPDRLVSIGCIGELLIEGPLVGQGYLNDESKTNAAFIKDPPWLLHGGPNHPGRHGRVYRSGDLVRYNEDGSLTFIGRKDAQVKIRGQRVELGEVEHHILNSIQTEDPSERERIQVVAELITPRNVNLPMLVAFVVPRGAENMSHEALVRNVARLMTGVHARFGTVAPVYMIPSGYIALATMPTTTTGKADRRRLREMGKGLSTEQFLDPAGPNAGPHRLPSTITEQKLQKLWASLLSISPESISADDSFFRLGGDSIQAMRLVAAAQNEGISLSVGDVLRRPILSQLAEPAVSSPATASIGGNVSASRPGRFTLLAVDNSEAFVSEKFRPALPPDAGEIDDVLPISHTQKEFLDGSVKNTPIGIHWFFVDLPSTTNTARLVESCARLIQHFEILRTVFVSIEQHFYQIILKNLSAPVEVRDVTDGLQSAAEAVASEDQHDQPPVSGRNFLRFVFLRDAAGGKRLLVRLSHAQYDGVSLPRLFSTLRDLYKGNRVSPEPPAISSLIKLEQAPVDYQYWNDLLDGSSMSLISNQEAAHRSCSADDEAFHTIQIERTIPSWRPHNRESNMTSATVFTSACALMLAELNTSPDVLFGRLVTGRATLPPELRDTVFPCLTSLPVRIRLEGDDSGEPSKKILTQTQDQYIQGLAYERIGIDHLIANCPSWPKAEKEWGVMSQYQHLHLGSHTESTPSPEGGLEGGEFIPQGLKAIGDQLRRTKTVLVVGVPRGEELKVLIIGKSNVCGEKLLEKAMDRLIVALERFS</sequence>
<name>A0A0D2IX73_9EURO</name>
<dbReference type="CDD" id="cd19534">
    <property type="entry name" value="E_NRPS"/>
    <property type="match status" value="1"/>
</dbReference>
<dbReference type="Gene3D" id="3.30.559.30">
    <property type="entry name" value="Nonribosomal peptide synthetase, condensation domain"/>
    <property type="match status" value="8"/>
</dbReference>
<dbReference type="InterPro" id="IPR045851">
    <property type="entry name" value="AMP-bd_C_sf"/>
</dbReference>
<dbReference type="SUPFAM" id="SSF52777">
    <property type="entry name" value="CoA-dependent acyltransferases"/>
    <property type="match status" value="15"/>
</dbReference>
<dbReference type="FunFam" id="3.30.300.30:FF:000015">
    <property type="entry name" value="Nonribosomal peptide synthase SidD"/>
    <property type="match status" value="6"/>
</dbReference>
<dbReference type="CDD" id="cd19542">
    <property type="entry name" value="CT_NRPS-like"/>
    <property type="match status" value="1"/>
</dbReference>
<reference evidence="8 9" key="1">
    <citation type="submission" date="2015-01" db="EMBL/GenBank/DDBJ databases">
        <title>The Genome Sequence of Rhinocladiella mackenzie CBS 650.93.</title>
        <authorList>
            <consortium name="The Broad Institute Genomics Platform"/>
            <person name="Cuomo C."/>
            <person name="de Hoog S."/>
            <person name="Gorbushina A."/>
            <person name="Stielow B."/>
            <person name="Teixiera M."/>
            <person name="Abouelleil A."/>
            <person name="Chapman S.B."/>
            <person name="Priest M."/>
            <person name="Young S.K."/>
            <person name="Wortman J."/>
            <person name="Nusbaum C."/>
            <person name="Birren B."/>
        </authorList>
    </citation>
    <scope>NUCLEOTIDE SEQUENCE [LARGE SCALE GENOMIC DNA]</scope>
    <source>
        <strain evidence="8 9">CBS 650.93</strain>
    </source>
</reference>
<dbReference type="Pfam" id="PF00550">
    <property type="entry name" value="PP-binding"/>
    <property type="match status" value="6"/>
</dbReference>
<evidence type="ECO:0000256" key="4">
    <source>
        <dbReference type="ARBA" id="ARBA00022737"/>
    </source>
</evidence>
<feature type="domain" description="Carrier" evidence="7">
    <location>
        <begin position="2781"/>
        <end position="2857"/>
    </location>
</feature>
<dbReference type="GeneID" id="25297001"/>
<dbReference type="Pfam" id="PF00668">
    <property type="entry name" value="Condensation"/>
    <property type="match status" value="7"/>
</dbReference>
<dbReference type="CDD" id="cd05918">
    <property type="entry name" value="A_NRPS_SidN3_like"/>
    <property type="match status" value="6"/>
</dbReference>
<protein>
    <recommendedName>
        <fullName evidence="7">Carrier domain-containing protein</fullName>
    </recommendedName>
</protein>
<organism evidence="8 9">
    <name type="scientific">Rhinocladiella mackenziei CBS 650.93</name>
    <dbReference type="NCBI Taxonomy" id="1442369"/>
    <lineage>
        <taxon>Eukaryota</taxon>
        <taxon>Fungi</taxon>
        <taxon>Dikarya</taxon>
        <taxon>Ascomycota</taxon>
        <taxon>Pezizomycotina</taxon>
        <taxon>Eurotiomycetes</taxon>
        <taxon>Chaetothyriomycetidae</taxon>
        <taxon>Chaetothyriales</taxon>
        <taxon>Herpotrichiellaceae</taxon>
        <taxon>Rhinocladiella</taxon>
    </lineage>
</organism>
<dbReference type="NCBIfam" id="NF003417">
    <property type="entry name" value="PRK04813.1"/>
    <property type="match status" value="6"/>
</dbReference>
<dbReference type="CDD" id="cd19545">
    <property type="entry name" value="FUM14_C_NRPS-like"/>
    <property type="match status" value="4"/>
</dbReference>
<dbReference type="InterPro" id="IPR020806">
    <property type="entry name" value="PKS_PP-bd"/>
</dbReference>
<dbReference type="InterPro" id="IPR023213">
    <property type="entry name" value="CAT-like_dom_sf"/>
</dbReference>
<dbReference type="Pfam" id="PF00501">
    <property type="entry name" value="AMP-binding"/>
    <property type="match status" value="6"/>
</dbReference>
<dbReference type="OrthoDB" id="416786at2759"/>
<dbReference type="SMART" id="SM01294">
    <property type="entry name" value="PKS_PP_betabranch"/>
    <property type="match status" value="1"/>
</dbReference>
<feature type="compositionally biased region" description="Polar residues" evidence="6">
    <location>
        <begin position="4584"/>
        <end position="4597"/>
    </location>
</feature>
<dbReference type="PROSITE" id="PS50075">
    <property type="entry name" value="CARRIER"/>
    <property type="match status" value="6"/>
</dbReference>
<dbReference type="FunFam" id="1.10.1200.10:FF:000005">
    <property type="entry name" value="Nonribosomal peptide synthetase 1"/>
    <property type="match status" value="5"/>
</dbReference>
<dbReference type="EMBL" id="KN847481">
    <property type="protein sequence ID" value="KIX01205.1"/>
    <property type="molecule type" value="Genomic_DNA"/>
</dbReference>
<dbReference type="SUPFAM" id="SSF56801">
    <property type="entry name" value="Acetyl-CoA synthetase-like"/>
    <property type="match status" value="6"/>
</dbReference>
<dbReference type="InterPro" id="IPR010071">
    <property type="entry name" value="AA_adenyl_dom"/>
</dbReference>
<dbReference type="Gene3D" id="3.40.50.12780">
    <property type="entry name" value="N-terminal domain of ligase-like"/>
    <property type="match status" value="5"/>
</dbReference>